<feature type="compositionally biased region" description="Basic and acidic residues" evidence="1">
    <location>
        <begin position="1"/>
        <end position="28"/>
    </location>
</feature>
<evidence type="ECO:0000256" key="1">
    <source>
        <dbReference type="SAM" id="MobiDB-lite"/>
    </source>
</evidence>
<evidence type="ECO:0000313" key="3">
    <source>
        <dbReference type="Proteomes" id="UP000050525"/>
    </source>
</evidence>
<evidence type="ECO:0000313" key="2">
    <source>
        <dbReference type="EMBL" id="KYO36956.1"/>
    </source>
</evidence>
<dbReference type="EMBL" id="AKHW03002900">
    <property type="protein sequence ID" value="KYO36956.1"/>
    <property type="molecule type" value="Genomic_DNA"/>
</dbReference>
<comment type="caution">
    <text evidence="2">The sequence shown here is derived from an EMBL/GenBank/DDBJ whole genome shotgun (WGS) entry which is preliminary data.</text>
</comment>
<organism evidence="2 3">
    <name type="scientific">Alligator mississippiensis</name>
    <name type="common">American alligator</name>
    <dbReference type="NCBI Taxonomy" id="8496"/>
    <lineage>
        <taxon>Eukaryota</taxon>
        <taxon>Metazoa</taxon>
        <taxon>Chordata</taxon>
        <taxon>Craniata</taxon>
        <taxon>Vertebrata</taxon>
        <taxon>Euteleostomi</taxon>
        <taxon>Archelosauria</taxon>
        <taxon>Archosauria</taxon>
        <taxon>Crocodylia</taxon>
        <taxon>Alligatoridae</taxon>
        <taxon>Alligatorinae</taxon>
        <taxon>Alligator</taxon>
    </lineage>
</organism>
<gene>
    <name evidence="2" type="ORF">Y1Q_0020794</name>
</gene>
<proteinExistence type="predicted"/>
<name>A0A151NJI5_ALLMI</name>
<protein>
    <submittedName>
        <fullName evidence="2">Uncharacterized protein</fullName>
    </submittedName>
</protein>
<keyword evidence="3" id="KW-1185">Reference proteome</keyword>
<accession>A0A151NJI5</accession>
<sequence>MGKHEHTGCRQRKPAEKTREKQVKDKQTGRQASSSELTRREEGQASQTGGLGRTGRRRGWGKQRGSGEGSVASEMDRAL</sequence>
<reference evidence="2 3" key="1">
    <citation type="journal article" date="2012" name="Genome Biol.">
        <title>Sequencing three crocodilian genomes to illuminate the evolution of archosaurs and amniotes.</title>
        <authorList>
            <person name="St John J.A."/>
            <person name="Braun E.L."/>
            <person name="Isberg S.R."/>
            <person name="Miles L.G."/>
            <person name="Chong A.Y."/>
            <person name="Gongora J."/>
            <person name="Dalzell P."/>
            <person name="Moran C."/>
            <person name="Bed'hom B."/>
            <person name="Abzhanov A."/>
            <person name="Burgess S.C."/>
            <person name="Cooksey A.M."/>
            <person name="Castoe T.A."/>
            <person name="Crawford N.G."/>
            <person name="Densmore L.D."/>
            <person name="Drew J.C."/>
            <person name="Edwards S.V."/>
            <person name="Faircloth B.C."/>
            <person name="Fujita M.K."/>
            <person name="Greenwold M.J."/>
            <person name="Hoffmann F.G."/>
            <person name="Howard J.M."/>
            <person name="Iguchi T."/>
            <person name="Janes D.E."/>
            <person name="Khan S.Y."/>
            <person name="Kohno S."/>
            <person name="de Koning A.J."/>
            <person name="Lance S.L."/>
            <person name="McCarthy F.M."/>
            <person name="McCormack J.E."/>
            <person name="Merchant M.E."/>
            <person name="Peterson D.G."/>
            <person name="Pollock D.D."/>
            <person name="Pourmand N."/>
            <person name="Raney B.J."/>
            <person name="Roessler K.A."/>
            <person name="Sanford J.R."/>
            <person name="Sawyer R.H."/>
            <person name="Schmidt C.J."/>
            <person name="Triplett E.W."/>
            <person name="Tuberville T.D."/>
            <person name="Venegas-Anaya M."/>
            <person name="Howard J.T."/>
            <person name="Jarvis E.D."/>
            <person name="Guillette L.J.Jr."/>
            <person name="Glenn T.C."/>
            <person name="Green R.E."/>
            <person name="Ray D.A."/>
        </authorList>
    </citation>
    <scope>NUCLEOTIDE SEQUENCE [LARGE SCALE GENOMIC DNA]</scope>
    <source>
        <strain evidence="2">KSC_2009_1</strain>
    </source>
</reference>
<feature type="region of interest" description="Disordered" evidence="1">
    <location>
        <begin position="1"/>
        <end position="79"/>
    </location>
</feature>
<dbReference type="Proteomes" id="UP000050525">
    <property type="component" value="Unassembled WGS sequence"/>
</dbReference>
<dbReference type="AlphaFoldDB" id="A0A151NJI5"/>